<reference evidence="1 2" key="1">
    <citation type="journal article" date="2015" name="Genome Announc.">
        <title>Draft Genome Sequence of Rhodococcus rhodochrous Strain KG-21, a Soil Isolate from Oil Fields of Krishna-Godavari Basin, India.</title>
        <authorList>
            <person name="Dawar C."/>
            <person name="Aggarwal R.K."/>
        </authorList>
    </citation>
    <scope>NUCLEOTIDE SEQUENCE [LARGE SCALE GENOMIC DNA]</scope>
    <source>
        <strain evidence="1 2">KG-21</strain>
    </source>
</reference>
<sequence length="209" mass="23621">MPHGESPATERQLPVFEQRVVRARVVDAPAPDTFAAIRRVDFMRSPVIAAPNLARLAFDALRAPRHRAVRAHRSVRLGDLIGPQGGFEVIAEEPGRELVLGFVGRWWEPDYGRVEWDPGEPLSSISVPECGVGTWSFTVLPYDARTCVLLTEIRVHGTDERARRLFRRYWTAVGPFVRAMARPILSMIAAEARRRPEVPSQTSHRRNRV</sequence>
<gene>
    <name evidence="1" type="ORF">Z051_24240</name>
</gene>
<dbReference type="EMBL" id="AZYO01000099">
    <property type="protein sequence ID" value="KOS53667.1"/>
    <property type="molecule type" value="Genomic_DNA"/>
</dbReference>
<dbReference type="AlphaFoldDB" id="A0A0M9WLR7"/>
<dbReference type="Proteomes" id="UP000037712">
    <property type="component" value="Unassembled WGS sequence"/>
</dbReference>
<proteinExistence type="predicted"/>
<comment type="caution">
    <text evidence="1">The sequence shown here is derived from an EMBL/GenBank/DDBJ whole genome shotgun (WGS) entry which is preliminary data.</text>
</comment>
<name>A0A0M9WLR7_RHORH</name>
<evidence type="ECO:0000313" key="2">
    <source>
        <dbReference type="Proteomes" id="UP000037712"/>
    </source>
</evidence>
<protein>
    <recommendedName>
        <fullName evidence="3">DUF1990 domain-containing protein</fullName>
    </recommendedName>
</protein>
<dbReference type="PATRIC" id="fig|1441923.3.peg.5269"/>
<evidence type="ECO:0008006" key="3">
    <source>
        <dbReference type="Google" id="ProtNLM"/>
    </source>
</evidence>
<dbReference type="RefSeq" id="WP_054374895.1">
    <property type="nucleotide sequence ID" value="NZ_AZYO01000099.1"/>
</dbReference>
<accession>A0A0M9WLR7</accession>
<organism evidence="1 2">
    <name type="scientific">Rhodococcus rhodochrous KG-21</name>
    <dbReference type="NCBI Taxonomy" id="1441923"/>
    <lineage>
        <taxon>Bacteria</taxon>
        <taxon>Bacillati</taxon>
        <taxon>Actinomycetota</taxon>
        <taxon>Actinomycetes</taxon>
        <taxon>Mycobacteriales</taxon>
        <taxon>Nocardiaceae</taxon>
        <taxon>Rhodococcus</taxon>
    </lineage>
</organism>
<reference evidence="2" key="2">
    <citation type="submission" date="2015-01" db="EMBL/GenBank/DDBJ databases">
        <title>Draft genome sequence of potential hydrocarbon metabolising strain of Rhodococcus rhodochrous.</title>
        <authorList>
            <person name="Aggarwal R.K."/>
            <person name="Dawar C."/>
        </authorList>
    </citation>
    <scope>NUCLEOTIDE SEQUENCE [LARGE SCALE GENOMIC DNA]</scope>
    <source>
        <strain evidence="2">KG-21</strain>
    </source>
</reference>
<evidence type="ECO:0000313" key="1">
    <source>
        <dbReference type="EMBL" id="KOS53667.1"/>
    </source>
</evidence>